<evidence type="ECO:0000256" key="3">
    <source>
        <dbReference type="ARBA" id="ARBA00023239"/>
    </source>
</evidence>
<dbReference type="InterPro" id="IPR005000">
    <property type="entry name" value="Aldolase/citrate-lyase_domain"/>
</dbReference>
<proteinExistence type="inferred from homology"/>
<comment type="similarity">
    <text evidence="1">Belongs to the HpcH/HpaI aldolase family.</text>
</comment>
<evidence type="ECO:0000256" key="2">
    <source>
        <dbReference type="ARBA" id="ARBA00022723"/>
    </source>
</evidence>
<dbReference type="PANTHER" id="PTHR30502">
    <property type="entry name" value="2-KETO-3-DEOXY-L-RHAMNONATE ALDOLASE"/>
    <property type="match status" value="1"/>
</dbReference>
<name>A0A179GJ04_PURLI</name>
<dbReference type="Pfam" id="PF03328">
    <property type="entry name" value="HpcH_HpaI"/>
    <property type="match status" value="1"/>
</dbReference>
<dbReference type="GO" id="GO:0005737">
    <property type="term" value="C:cytoplasm"/>
    <property type="evidence" value="ECO:0007669"/>
    <property type="project" value="TreeGrafter"/>
</dbReference>
<keyword evidence="2" id="KW-0479">Metal-binding</keyword>
<dbReference type="Proteomes" id="UP000078240">
    <property type="component" value="Unassembled WGS sequence"/>
</dbReference>
<sequence>MAPENKLVTRAASGQMCKALGVRLVTNAQIAQLAKNAGFDSLFIDLEHSTLSIDNASSLSCACLLIGLTPFVRVPHQCGNGYVQKVLDGGAMGVVFPHVDSAEGARAAVSISKYPPAGCRSMTGQLPVFSLKPAIATTIIEETNASASSVIVMIESQNAIRCIEDIAAVDGVDVLLVGSNDLAIALGVPADFQAPLFRRALEAVSAACNKHNKIMGLAGIYDQPDFHHWAKDTLGVRFLLCQQDSGLIAQGAARCAAAAAAL</sequence>
<dbReference type="AlphaFoldDB" id="A0A179GJ04"/>
<dbReference type="InterPro" id="IPR050251">
    <property type="entry name" value="HpcH-HpaI_aldolase"/>
</dbReference>
<evidence type="ECO:0000313" key="6">
    <source>
        <dbReference type="Proteomes" id="UP000078240"/>
    </source>
</evidence>
<evidence type="ECO:0000313" key="5">
    <source>
        <dbReference type="EMBL" id="OAQ77834.1"/>
    </source>
</evidence>
<organism evidence="5 6">
    <name type="scientific">Purpureocillium lilacinum</name>
    <name type="common">Paecilomyces lilacinus</name>
    <dbReference type="NCBI Taxonomy" id="33203"/>
    <lineage>
        <taxon>Eukaryota</taxon>
        <taxon>Fungi</taxon>
        <taxon>Dikarya</taxon>
        <taxon>Ascomycota</taxon>
        <taxon>Pezizomycotina</taxon>
        <taxon>Sordariomycetes</taxon>
        <taxon>Hypocreomycetidae</taxon>
        <taxon>Hypocreales</taxon>
        <taxon>Ophiocordycipitaceae</taxon>
        <taxon>Purpureocillium</taxon>
    </lineage>
</organism>
<dbReference type="InterPro" id="IPR040442">
    <property type="entry name" value="Pyrv_kinase-like_dom_sf"/>
</dbReference>
<dbReference type="InterPro" id="IPR015813">
    <property type="entry name" value="Pyrv/PenolPyrv_kinase-like_dom"/>
</dbReference>
<dbReference type="GO" id="GO:0046872">
    <property type="term" value="F:metal ion binding"/>
    <property type="evidence" value="ECO:0007669"/>
    <property type="project" value="UniProtKB-KW"/>
</dbReference>
<dbReference type="Gene3D" id="3.20.20.60">
    <property type="entry name" value="Phosphoenolpyruvate-binding domains"/>
    <property type="match status" value="1"/>
</dbReference>
<dbReference type="EMBL" id="LSBH01000006">
    <property type="protein sequence ID" value="OAQ77834.1"/>
    <property type="molecule type" value="Genomic_DNA"/>
</dbReference>
<gene>
    <name evidence="5" type="ORF">VFPBJ_08307</name>
</gene>
<accession>A0A179GJ04</accession>
<dbReference type="SUPFAM" id="SSF51621">
    <property type="entry name" value="Phosphoenolpyruvate/pyruvate domain"/>
    <property type="match status" value="1"/>
</dbReference>
<protein>
    <submittedName>
        <fullName evidence="5">HpcH/HpaI aldolase</fullName>
    </submittedName>
</protein>
<reference evidence="5 6" key="1">
    <citation type="submission" date="2016-01" db="EMBL/GenBank/DDBJ databases">
        <title>Biosynthesis of antibiotic leucinostatins and their inhibition on Phytophthora in bio-control Purpureocillium lilacinum.</title>
        <authorList>
            <person name="Wang G."/>
            <person name="Liu Z."/>
            <person name="Lin R."/>
            <person name="Li E."/>
            <person name="Mao Z."/>
            <person name="Ling J."/>
            <person name="Yin W."/>
            <person name="Xie B."/>
        </authorList>
    </citation>
    <scope>NUCLEOTIDE SEQUENCE [LARGE SCALE GENOMIC DNA]</scope>
    <source>
        <strain evidence="5">PLBJ-1</strain>
    </source>
</reference>
<dbReference type="PANTHER" id="PTHR30502:SF0">
    <property type="entry name" value="PHOSPHOENOLPYRUVATE CARBOXYLASE FAMILY PROTEIN"/>
    <property type="match status" value="1"/>
</dbReference>
<dbReference type="GO" id="GO:0016832">
    <property type="term" value="F:aldehyde-lyase activity"/>
    <property type="evidence" value="ECO:0007669"/>
    <property type="project" value="TreeGrafter"/>
</dbReference>
<evidence type="ECO:0000259" key="4">
    <source>
        <dbReference type="Pfam" id="PF03328"/>
    </source>
</evidence>
<comment type="caution">
    <text evidence="5">The sequence shown here is derived from an EMBL/GenBank/DDBJ whole genome shotgun (WGS) entry which is preliminary data.</text>
</comment>
<feature type="domain" description="HpcH/HpaI aldolase/citrate lyase" evidence="4">
    <location>
        <begin position="26"/>
        <end position="212"/>
    </location>
</feature>
<keyword evidence="3" id="KW-0456">Lyase</keyword>
<evidence type="ECO:0000256" key="1">
    <source>
        <dbReference type="ARBA" id="ARBA00005568"/>
    </source>
</evidence>